<evidence type="ECO:0000313" key="1">
    <source>
        <dbReference type="EMBL" id="MBK1865160.1"/>
    </source>
</evidence>
<gene>
    <name evidence="1" type="ORF">JHL16_02255</name>
</gene>
<comment type="caution">
    <text evidence="1">The sequence shown here is derived from an EMBL/GenBank/DDBJ whole genome shotgun (WGS) entry which is preliminary data.</text>
</comment>
<proteinExistence type="predicted"/>
<accession>A0ACC5QXN9</accession>
<name>A0ACC5QXN9_9HYPH</name>
<dbReference type="Proteomes" id="UP000616151">
    <property type="component" value="Unassembled WGS sequence"/>
</dbReference>
<evidence type="ECO:0000313" key="2">
    <source>
        <dbReference type="Proteomes" id="UP000616151"/>
    </source>
</evidence>
<organism evidence="1 2">
    <name type="scientific">Taklimakanibacter albus</name>
    <dbReference type="NCBI Taxonomy" id="2800327"/>
    <lineage>
        <taxon>Bacteria</taxon>
        <taxon>Pseudomonadati</taxon>
        <taxon>Pseudomonadota</taxon>
        <taxon>Alphaproteobacteria</taxon>
        <taxon>Hyphomicrobiales</taxon>
        <taxon>Aestuariivirgaceae</taxon>
        <taxon>Taklimakanibacter</taxon>
    </lineage>
</organism>
<reference evidence="1" key="1">
    <citation type="submission" date="2021-01" db="EMBL/GenBank/DDBJ databases">
        <authorList>
            <person name="Sun Q."/>
        </authorList>
    </citation>
    <scope>NUCLEOTIDE SEQUENCE</scope>
    <source>
        <strain evidence="1">YIM B02566</strain>
    </source>
</reference>
<protein>
    <submittedName>
        <fullName evidence="1">DUF4864 domain-containing protein</fullName>
    </submittedName>
</protein>
<keyword evidence="2" id="KW-1185">Reference proteome</keyword>
<sequence>MTRRLLIALVGALAVLATLLPLRAQSVSDAEAAEFQRIITSQLNAFSADDGATAYGFAAPNIQRLFPTPEVFMSMVQKGYAPVYRRQSYAFGRIGTEMGGQPTQHVTIIDANGKAWTALYAMQRQPDGSWKISGCSLVEAPAADA</sequence>
<dbReference type="EMBL" id="JAENHL010000004">
    <property type="protein sequence ID" value="MBK1865160.1"/>
    <property type="molecule type" value="Genomic_DNA"/>
</dbReference>